<dbReference type="InterPro" id="IPR008927">
    <property type="entry name" value="6-PGluconate_DH-like_C_sf"/>
</dbReference>
<dbReference type="SUPFAM" id="SSF48179">
    <property type="entry name" value="6-phosphogluconate dehydrogenase C-terminal domain-like"/>
    <property type="match status" value="1"/>
</dbReference>
<dbReference type="Proteomes" id="UP000494040">
    <property type="component" value="Unassembled WGS sequence"/>
</dbReference>
<dbReference type="InterPro" id="IPR036291">
    <property type="entry name" value="NAD(P)-bd_dom_sf"/>
</dbReference>
<dbReference type="Gene3D" id="3.40.50.720">
    <property type="entry name" value="NAD(P)-binding Rossmann-like Domain"/>
    <property type="match status" value="1"/>
</dbReference>
<evidence type="ECO:0000259" key="11">
    <source>
        <dbReference type="Pfam" id="PF00725"/>
    </source>
</evidence>
<feature type="domain" description="3-hydroxyacyl-CoA dehydrogenase C-terminal" evidence="11">
    <location>
        <begin position="199"/>
        <end position="286"/>
    </location>
</feature>
<dbReference type="InterPro" id="IPR006176">
    <property type="entry name" value="3-OHacyl-CoA_DH_NAD-bd"/>
</dbReference>
<dbReference type="PANTHER" id="PTHR48075">
    <property type="entry name" value="3-HYDROXYACYL-COA DEHYDROGENASE FAMILY PROTEIN"/>
    <property type="match status" value="1"/>
</dbReference>
<evidence type="ECO:0000256" key="7">
    <source>
        <dbReference type="ARBA" id="ARBA00023027"/>
    </source>
</evidence>
<dbReference type="InterPro" id="IPR013328">
    <property type="entry name" value="6PGD_dom2"/>
</dbReference>
<dbReference type="Gene3D" id="1.10.1040.10">
    <property type="entry name" value="N-(1-d-carboxylethyl)-l-norvaline Dehydrogenase, domain 2"/>
    <property type="match status" value="1"/>
</dbReference>
<evidence type="ECO:0000256" key="10">
    <source>
        <dbReference type="PIRSR" id="PIRSR000105-1"/>
    </source>
</evidence>
<dbReference type="KEGG" id="clec:106668054"/>
<evidence type="ECO:0000256" key="6">
    <source>
        <dbReference type="ARBA" id="ARBA00023002"/>
    </source>
</evidence>
<feature type="domain" description="3-hydroxyacyl-CoA dehydrogenase NAD binding" evidence="12">
    <location>
        <begin position="22"/>
        <end position="194"/>
    </location>
</feature>
<dbReference type="GO" id="GO:0006631">
    <property type="term" value="P:fatty acid metabolic process"/>
    <property type="evidence" value="ECO:0007669"/>
    <property type="project" value="InterPro"/>
</dbReference>
<evidence type="ECO:0000313" key="14">
    <source>
        <dbReference type="Proteomes" id="UP000494040"/>
    </source>
</evidence>
<dbReference type="InterPro" id="IPR022694">
    <property type="entry name" value="3-OHacyl-CoA_DH"/>
</dbReference>
<dbReference type="PANTHER" id="PTHR48075:SF1">
    <property type="entry name" value="LAMBDA-CRYSTALLIN HOMOLOG"/>
    <property type="match status" value="1"/>
</dbReference>
<accession>A0A8I6RY33</accession>
<dbReference type="Pfam" id="PF02737">
    <property type="entry name" value="3HCDH_N"/>
    <property type="match status" value="1"/>
</dbReference>
<organism evidence="13 14">
    <name type="scientific">Cimex lectularius</name>
    <name type="common">Bed bug</name>
    <name type="synonym">Acanthia lectularia</name>
    <dbReference type="NCBI Taxonomy" id="79782"/>
    <lineage>
        <taxon>Eukaryota</taxon>
        <taxon>Metazoa</taxon>
        <taxon>Ecdysozoa</taxon>
        <taxon>Arthropoda</taxon>
        <taxon>Hexapoda</taxon>
        <taxon>Insecta</taxon>
        <taxon>Pterygota</taxon>
        <taxon>Neoptera</taxon>
        <taxon>Paraneoptera</taxon>
        <taxon>Hemiptera</taxon>
        <taxon>Heteroptera</taxon>
        <taxon>Panheteroptera</taxon>
        <taxon>Cimicomorpha</taxon>
        <taxon>Cimicidae</taxon>
        <taxon>Cimex</taxon>
    </lineage>
</organism>
<evidence type="ECO:0000256" key="9">
    <source>
        <dbReference type="ARBA" id="ARBA00042709"/>
    </source>
</evidence>
<evidence type="ECO:0000256" key="8">
    <source>
        <dbReference type="ARBA" id="ARBA00038962"/>
    </source>
</evidence>
<dbReference type="GO" id="GO:0050104">
    <property type="term" value="F:L-gulonate 3-dehydrogenase activity"/>
    <property type="evidence" value="ECO:0007669"/>
    <property type="project" value="UniProtKB-EC"/>
</dbReference>
<dbReference type="PIRSF" id="PIRSF000105">
    <property type="entry name" value="HCDH"/>
    <property type="match status" value="1"/>
</dbReference>
<dbReference type="EC" id="1.1.1.45" evidence="8"/>
<protein>
    <recommendedName>
        <fullName evidence="9">L-gulonate 3-dehydrogenase</fullName>
        <ecNumber evidence="8">1.1.1.45</ecNumber>
    </recommendedName>
    <alternativeName>
        <fullName evidence="9">L-gulonate 3-dehydrogenase</fullName>
    </alternativeName>
</protein>
<dbReference type="OMA" id="RDNCLTH"/>
<proteinExistence type="inferred from homology"/>
<evidence type="ECO:0000259" key="12">
    <source>
        <dbReference type="Pfam" id="PF02737"/>
    </source>
</evidence>
<gene>
    <name evidence="13" type="primary">106668054</name>
</gene>
<evidence type="ECO:0000256" key="5">
    <source>
        <dbReference type="ARBA" id="ARBA00022553"/>
    </source>
</evidence>
<keyword evidence="6" id="KW-0560">Oxidoreductase</keyword>
<evidence type="ECO:0000256" key="1">
    <source>
        <dbReference type="ARBA" id="ARBA00004496"/>
    </source>
</evidence>
<sequence>MYINIKQEKQQTNNMENKHFDGLIGRSWSMLFVSVGYNVCIYDVVSEQVEEAKKFIKNELENMEKNKILKGKLSAEEQYNLISGNLSLSECLQGAIYMQECIPENLELKIKLYEEIDKVVGDKTIIASSTSTFVPSLFSENLKNRKNIVVAHPVNPPYFVPLVEIVPAPWTEPSVTKKTKEIMTEIGQAPVTLNREIPGFALNRIQYVILNECWNLIKEGILNVEDVDKVMSEGLGMRYAFLGPLETAHLNAEGMENYCARYCNSMYKVCQTMLPVPKFEGEQVKQMAKELCEKVPLDKLKERREWRDNCLTQLSSLKNKLPK</sequence>
<dbReference type="GO" id="GO:0005737">
    <property type="term" value="C:cytoplasm"/>
    <property type="evidence" value="ECO:0007669"/>
    <property type="project" value="UniProtKB-SubCell"/>
</dbReference>
<dbReference type="SUPFAM" id="SSF51735">
    <property type="entry name" value="NAD(P)-binding Rossmann-fold domains"/>
    <property type="match status" value="1"/>
</dbReference>
<dbReference type="Pfam" id="PF00725">
    <property type="entry name" value="3HCDH"/>
    <property type="match status" value="1"/>
</dbReference>
<reference evidence="13" key="1">
    <citation type="submission" date="2022-01" db="UniProtKB">
        <authorList>
            <consortium name="EnsemblMetazoa"/>
        </authorList>
    </citation>
    <scope>IDENTIFICATION</scope>
</reference>
<dbReference type="InterPro" id="IPR006108">
    <property type="entry name" value="3HC_DH_C"/>
</dbReference>
<evidence type="ECO:0000256" key="2">
    <source>
        <dbReference type="ARBA" id="ARBA00009463"/>
    </source>
</evidence>
<keyword evidence="14" id="KW-1185">Reference proteome</keyword>
<evidence type="ECO:0000256" key="4">
    <source>
        <dbReference type="ARBA" id="ARBA00022490"/>
    </source>
</evidence>
<keyword evidence="4" id="KW-0963">Cytoplasm</keyword>
<comment type="similarity">
    <text evidence="2">Belongs to the 3-hydroxyacyl-CoA dehydrogenase family.</text>
</comment>
<dbReference type="GO" id="GO:0070403">
    <property type="term" value="F:NAD+ binding"/>
    <property type="evidence" value="ECO:0007669"/>
    <property type="project" value="InterPro"/>
</dbReference>
<dbReference type="EnsemblMetazoa" id="XM_014396465.2">
    <property type="protein sequence ID" value="XP_014251951.1"/>
    <property type="gene ID" value="LOC106668054"/>
</dbReference>
<comment type="subcellular location">
    <subcellularLocation>
        <location evidence="1">Cytoplasm</location>
    </subcellularLocation>
</comment>
<dbReference type="AlphaFoldDB" id="A0A8I6RY33"/>
<evidence type="ECO:0000256" key="3">
    <source>
        <dbReference type="ARBA" id="ARBA00011738"/>
    </source>
</evidence>
<comment type="subunit">
    <text evidence="3">Homodimer.</text>
</comment>
<dbReference type="OrthoDB" id="2021159at2759"/>
<dbReference type="FunFam" id="3.40.50.720:FF:000356">
    <property type="entry name" value="Lambda-crystallin homolog"/>
    <property type="match status" value="1"/>
</dbReference>
<feature type="site" description="Important for catalytic activity" evidence="10">
    <location>
        <position position="152"/>
    </location>
</feature>
<keyword evidence="5" id="KW-0597">Phosphoprotein</keyword>
<name>A0A8I6RY33_CIMLE</name>
<evidence type="ECO:0000313" key="13">
    <source>
        <dbReference type="EnsemblMetazoa" id="XP_014251951.1"/>
    </source>
</evidence>
<keyword evidence="7" id="KW-0520">NAD</keyword>